<dbReference type="AlphaFoldDB" id="A0A7X0J3J3"/>
<comment type="caution">
    <text evidence="2">The sequence shown here is derived from an EMBL/GenBank/DDBJ whole genome shotgun (WGS) entry which is preliminary data.</text>
</comment>
<evidence type="ECO:0000313" key="3">
    <source>
        <dbReference type="Proteomes" id="UP000521017"/>
    </source>
</evidence>
<keyword evidence="1" id="KW-1133">Transmembrane helix</keyword>
<reference evidence="2 3" key="1">
    <citation type="submission" date="2020-08" db="EMBL/GenBank/DDBJ databases">
        <title>Genomic Encyclopedia of Type Strains, Phase IV (KMG-V): Genome sequencing to study the core and pangenomes of soil and plant-associated prokaryotes.</title>
        <authorList>
            <person name="Whitman W."/>
        </authorList>
    </citation>
    <scope>NUCLEOTIDE SEQUENCE [LARGE SCALE GENOMIC DNA]</scope>
    <source>
        <strain evidence="2 3">M2T3</strain>
    </source>
</reference>
<protein>
    <submittedName>
        <fullName evidence="2">Uncharacterized protein</fullName>
    </submittedName>
</protein>
<feature type="transmembrane region" description="Helical" evidence="1">
    <location>
        <begin position="6"/>
        <end position="25"/>
    </location>
</feature>
<gene>
    <name evidence="2" type="ORF">HDF25_001263</name>
</gene>
<keyword evidence="1" id="KW-0812">Transmembrane</keyword>
<dbReference type="Proteomes" id="UP000521017">
    <property type="component" value="Unassembled WGS sequence"/>
</dbReference>
<name>A0A7X0J3J3_9SPHI</name>
<evidence type="ECO:0000313" key="2">
    <source>
        <dbReference type="EMBL" id="MBB6499122.1"/>
    </source>
</evidence>
<organism evidence="2 3">
    <name type="scientific">Pedobacter cryoconitis</name>
    <dbReference type="NCBI Taxonomy" id="188932"/>
    <lineage>
        <taxon>Bacteria</taxon>
        <taxon>Pseudomonadati</taxon>
        <taxon>Bacteroidota</taxon>
        <taxon>Sphingobacteriia</taxon>
        <taxon>Sphingobacteriales</taxon>
        <taxon>Sphingobacteriaceae</taxon>
        <taxon>Pedobacter</taxon>
    </lineage>
</organism>
<evidence type="ECO:0000256" key="1">
    <source>
        <dbReference type="SAM" id="Phobius"/>
    </source>
</evidence>
<accession>A0A7X0J3J3</accession>
<keyword evidence="1" id="KW-0472">Membrane</keyword>
<dbReference type="EMBL" id="JACHCC010000003">
    <property type="protein sequence ID" value="MBB6499122.1"/>
    <property type="molecule type" value="Genomic_DNA"/>
</dbReference>
<sequence length="238" mass="26648">MKINGLQLALTIAVILIAWLGFRLWKQVDLPKPAIEIKPLALIDEAKTAAKVLARAVDQKGYAVVTMERRAAIIGDGDISKLPVSQSVLDSLRLDNLDKTKKLQQASLVNAELKTTALRATRIIDSLQNKHYVYHDDYLTASFNPDTLGGTFDISYQIKLLRQDYKKRKNWFSPYVQYTDILSPDKRISINGMQSLSIASPKPSRLGLSLTAGYYYNFSKGQFSPALGLGLSYNFIEF</sequence>
<proteinExistence type="predicted"/>
<dbReference type="RefSeq" id="WP_184623866.1">
    <property type="nucleotide sequence ID" value="NZ_JACHCC010000003.1"/>
</dbReference>